<name>A0ACB9SMC5_HOLOL</name>
<sequence length="123" mass="13898">MKACSLAILFGIFAIAKTVEDSNSIFAYLATRSAYRFNANQNINDVSPEEGVVFFDKLEFSAALDSEQLESLQKWTPAVTDVAFKKLLTPEGRLENEEIAQRMQARFPTLFPPTFDNSTYWVC</sequence>
<comment type="caution">
    <text evidence="1">The sequence shown here is derived from an EMBL/GenBank/DDBJ whole genome shotgun (WGS) entry which is preliminary data.</text>
</comment>
<dbReference type="EMBL" id="CM043022">
    <property type="protein sequence ID" value="KAI4456127.1"/>
    <property type="molecule type" value="Genomic_DNA"/>
</dbReference>
<organism evidence="1 2">
    <name type="scientific">Holotrichia oblita</name>
    <name type="common">Chafer beetle</name>
    <dbReference type="NCBI Taxonomy" id="644536"/>
    <lineage>
        <taxon>Eukaryota</taxon>
        <taxon>Metazoa</taxon>
        <taxon>Ecdysozoa</taxon>
        <taxon>Arthropoda</taxon>
        <taxon>Hexapoda</taxon>
        <taxon>Insecta</taxon>
        <taxon>Pterygota</taxon>
        <taxon>Neoptera</taxon>
        <taxon>Endopterygota</taxon>
        <taxon>Coleoptera</taxon>
        <taxon>Polyphaga</taxon>
        <taxon>Scarabaeiformia</taxon>
        <taxon>Scarabaeidae</taxon>
        <taxon>Melolonthinae</taxon>
        <taxon>Holotrichia</taxon>
    </lineage>
</organism>
<keyword evidence="2" id="KW-1185">Reference proteome</keyword>
<reference evidence="1" key="1">
    <citation type="submission" date="2022-04" db="EMBL/GenBank/DDBJ databases">
        <title>Chromosome-scale genome assembly of Holotrichia oblita Faldermann.</title>
        <authorList>
            <person name="Rongchong L."/>
        </authorList>
    </citation>
    <scope>NUCLEOTIDE SEQUENCE</scope>
    <source>
        <strain evidence="1">81SQS9</strain>
    </source>
</reference>
<gene>
    <name evidence="1" type="ORF">MML48_8g00006781</name>
</gene>
<proteinExistence type="predicted"/>
<dbReference type="Proteomes" id="UP001056778">
    <property type="component" value="Chromosome 8"/>
</dbReference>
<evidence type="ECO:0000313" key="2">
    <source>
        <dbReference type="Proteomes" id="UP001056778"/>
    </source>
</evidence>
<protein>
    <submittedName>
        <fullName evidence="1">Histidine phosphatase</fullName>
    </submittedName>
</protein>
<evidence type="ECO:0000313" key="1">
    <source>
        <dbReference type="EMBL" id="KAI4456127.1"/>
    </source>
</evidence>
<accession>A0ACB9SMC5</accession>